<organism evidence="8 9">
    <name type="scientific">Diacronema lutheri</name>
    <name type="common">Unicellular marine alga</name>
    <name type="synonym">Monochrysis lutheri</name>
    <dbReference type="NCBI Taxonomy" id="2081491"/>
    <lineage>
        <taxon>Eukaryota</taxon>
        <taxon>Haptista</taxon>
        <taxon>Haptophyta</taxon>
        <taxon>Pavlovophyceae</taxon>
        <taxon>Pavlovales</taxon>
        <taxon>Pavlovaceae</taxon>
        <taxon>Diacronema</taxon>
    </lineage>
</organism>
<evidence type="ECO:0000313" key="8">
    <source>
        <dbReference type="EMBL" id="KAG8467078.1"/>
    </source>
</evidence>
<dbReference type="InterPro" id="IPR022712">
    <property type="entry name" value="Beta_Casp"/>
</dbReference>
<dbReference type="GO" id="GO:0004521">
    <property type="term" value="F:RNA endonuclease activity"/>
    <property type="evidence" value="ECO:0007669"/>
    <property type="project" value="TreeGrafter"/>
</dbReference>
<proteinExistence type="inferred from homology"/>
<keyword evidence="9" id="KW-1185">Reference proteome</keyword>
<dbReference type="CDD" id="cd16291">
    <property type="entry name" value="INTS11-like_MBL-fold"/>
    <property type="match status" value="1"/>
</dbReference>
<dbReference type="Pfam" id="PF16661">
    <property type="entry name" value="Lactamase_B_6"/>
    <property type="match status" value="1"/>
</dbReference>
<sequence>MGDGAPAIDVVVLGAGQDIGRSCILVSFCGRRVLFDCGMHLGYSDERRFPDFRYISRAGRFTEAIDCVIISHFHLDHCGALPHLTEVCGYDGPVYMTHPTRAITPILLHDYRKIMAERKGVAGFYSADDIDRCMDKVLPLSLLQTVHVDEELTITAHYAGHVLGAAMFSVAVGSVCVFYTGDFNMAADRHLGAARVPVGLRPQLVISESTYGTTLRDTKSARERQFLHLVHATIERGGRVLIPVVALGRAQELMILLEAHWERMRLSAPIYFSAGMVQRASLYYELYARWGSEHVRSALFGDGGVADSAASGTNDEEEEEEEDDDDDEKEVTDGGEDARGGSEGEGDAAGGGRSANGGVTSDVASRARGEAEDGTKAGDDTVAEDDACAAAAATPCRGARARRACGASPGARAANPFGFSRIEPFDRSTLRTVGPCVLFATPGMLDSGASLEALKAWAADARNLVVLPSHCVPGTVGHALLQGKTRTLALDGGRTTLDVRCGLSLASFSAHADSKGIFTMLRQLQPTHAVLLVHGESGTMHELRSRIPHELKIACYCPQNGAAVTIALTHQPLAVAIDPRVWPPRKAAGRPADEPAASGGDEAPAATAATARGSKRRRAPVELCGALVATRTRGVDGSANGASLRLVPAEVAAAELGLRPHRVAFSARIPLPAEPRGAEAALHAPSAIGALHAHLERVLPAQGLRLDAHAIAHGSLRVAREADALALSWALEDDPLAERVIACCEDWAELQAMGT</sequence>
<dbReference type="GO" id="GO:0016180">
    <property type="term" value="P:snRNA processing"/>
    <property type="evidence" value="ECO:0007669"/>
    <property type="project" value="TreeGrafter"/>
</dbReference>
<evidence type="ECO:0000256" key="5">
    <source>
        <dbReference type="SAM" id="MobiDB-lite"/>
    </source>
</evidence>
<feature type="region of interest" description="Disordered" evidence="5">
    <location>
        <begin position="306"/>
        <end position="380"/>
    </location>
</feature>
<evidence type="ECO:0000313" key="9">
    <source>
        <dbReference type="Proteomes" id="UP000751190"/>
    </source>
</evidence>
<gene>
    <name evidence="8" type="ORF">KFE25_000394</name>
</gene>
<dbReference type="InterPro" id="IPR050698">
    <property type="entry name" value="MBL"/>
</dbReference>
<dbReference type="Pfam" id="PF10996">
    <property type="entry name" value="Beta-Casp"/>
    <property type="match status" value="1"/>
</dbReference>
<dbReference type="GO" id="GO:0005634">
    <property type="term" value="C:nucleus"/>
    <property type="evidence" value="ECO:0007669"/>
    <property type="project" value="UniProtKB-SubCell"/>
</dbReference>
<dbReference type="OrthoDB" id="10249535at2759"/>
<feature type="compositionally biased region" description="Basic and acidic residues" evidence="5">
    <location>
        <begin position="365"/>
        <end position="379"/>
    </location>
</feature>
<evidence type="ECO:0000256" key="3">
    <source>
        <dbReference type="ARBA" id="ARBA00022801"/>
    </source>
</evidence>
<feature type="compositionally biased region" description="Acidic residues" evidence="5">
    <location>
        <begin position="314"/>
        <end position="335"/>
    </location>
</feature>
<protein>
    <recommendedName>
        <fullName evidence="10">Integrator complex subunit 11</fullName>
    </recommendedName>
</protein>
<dbReference type="AlphaFoldDB" id="A0A8J6CGV1"/>
<comment type="subcellular location">
    <subcellularLocation>
        <location evidence="1">Nucleus</location>
    </subcellularLocation>
</comment>
<feature type="region of interest" description="Disordered" evidence="5">
    <location>
        <begin position="585"/>
        <end position="615"/>
    </location>
</feature>
<feature type="domain" description="Metallo-beta-lactamase" evidence="6">
    <location>
        <begin position="20"/>
        <end position="238"/>
    </location>
</feature>
<dbReference type="GO" id="GO:0016787">
    <property type="term" value="F:hydrolase activity"/>
    <property type="evidence" value="ECO:0007669"/>
    <property type="project" value="UniProtKB-KW"/>
</dbReference>
<dbReference type="InterPro" id="IPR041897">
    <property type="entry name" value="INTS11-like_MBL-fold"/>
</dbReference>
<evidence type="ECO:0000256" key="4">
    <source>
        <dbReference type="ARBA" id="ARBA00023242"/>
    </source>
</evidence>
<dbReference type="SMART" id="SM00849">
    <property type="entry name" value="Lactamase_B"/>
    <property type="match status" value="1"/>
</dbReference>
<dbReference type="PANTHER" id="PTHR11203:SF37">
    <property type="entry name" value="INTEGRATOR COMPLEX SUBUNIT 11"/>
    <property type="match status" value="1"/>
</dbReference>
<evidence type="ECO:0008006" key="10">
    <source>
        <dbReference type="Google" id="ProtNLM"/>
    </source>
</evidence>
<dbReference type="InterPro" id="IPR001279">
    <property type="entry name" value="Metallo-B-lactamas"/>
</dbReference>
<evidence type="ECO:0000256" key="1">
    <source>
        <dbReference type="ARBA" id="ARBA00004123"/>
    </source>
</evidence>
<dbReference type="SMART" id="SM01027">
    <property type="entry name" value="Beta-Casp"/>
    <property type="match status" value="1"/>
</dbReference>
<dbReference type="Gene3D" id="3.60.15.10">
    <property type="entry name" value="Ribonuclease Z/Hydroxyacylglutathione hydrolase-like"/>
    <property type="match status" value="1"/>
</dbReference>
<evidence type="ECO:0000259" key="6">
    <source>
        <dbReference type="SMART" id="SM00849"/>
    </source>
</evidence>
<dbReference type="Pfam" id="PF07521">
    <property type="entry name" value="RMMBL"/>
    <property type="match status" value="1"/>
</dbReference>
<dbReference type="Proteomes" id="UP000751190">
    <property type="component" value="Unassembled WGS sequence"/>
</dbReference>
<reference evidence="8" key="1">
    <citation type="submission" date="2021-05" db="EMBL/GenBank/DDBJ databases">
        <title>The genome of the haptophyte Pavlova lutheri (Diacronema luteri, Pavlovales) - a model for lipid biosynthesis in eukaryotic algae.</title>
        <authorList>
            <person name="Hulatt C.J."/>
            <person name="Posewitz M.C."/>
        </authorList>
    </citation>
    <scope>NUCLEOTIDE SEQUENCE</scope>
    <source>
        <strain evidence="8">NIVA-4/92</strain>
    </source>
</reference>
<dbReference type="OMA" id="DCGAHCG"/>
<evidence type="ECO:0000256" key="2">
    <source>
        <dbReference type="ARBA" id="ARBA00007093"/>
    </source>
</evidence>
<dbReference type="InterPro" id="IPR011108">
    <property type="entry name" value="RMMBL"/>
</dbReference>
<evidence type="ECO:0000259" key="7">
    <source>
        <dbReference type="SMART" id="SM01027"/>
    </source>
</evidence>
<comment type="caution">
    <text evidence="8">The sequence shown here is derived from an EMBL/GenBank/DDBJ whole genome shotgun (WGS) entry which is preliminary data.</text>
</comment>
<name>A0A8J6CGV1_DIALT</name>
<keyword evidence="4" id="KW-0539">Nucleus</keyword>
<dbReference type="InterPro" id="IPR036866">
    <property type="entry name" value="RibonucZ/Hydroxyglut_hydro"/>
</dbReference>
<dbReference type="EMBL" id="JAGTXO010000006">
    <property type="protein sequence ID" value="KAG8467078.1"/>
    <property type="molecule type" value="Genomic_DNA"/>
</dbReference>
<dbReference type="Gene3D" id="3.40.50.10890">
    <property type="match status" value="2"/>
</dbReference>
<feature type="compositionally biased region" description="Gly residues" evidence="5">
    <location>
        <begin position="343"/>
        <end position="355"/>
    </location>
</feature>
<feature type="domain" description="Beta-Casp" evidence="7">
    <location>
        <begin position="250"/>
        <end position="480"/>
    </location>
</feature>
<dbReference type="FunFam" id="3.60.15.10:FF:000028">
    <property type="entry name" value="Integrator complex subunit 11 isoform X3"/>
    <property type="match status" value="1"/>
</dbReference>
<dbReference type="PANTHER" id="PTHR11203">
    <property type="entry name" value="CLEAVAGE AND POLYADENYLATION SPECIFICITY FACTOR FAMILY MEMBER"/>
    <property type="match status" value="1"/>
</dbReference>
<keyword evidence="3" id="KW-0378">Hydrolase</keyword>
<dbReference type="SUPFAM" id="SSF56281">
    <property type="entry name" value="Metallo-hydrolase/oxidoreductase"/>
    <property type="match status" value="2"/>
</dbReference>
<comment type="similarity">
    <text evidence="2">Belongs to the metallo-beta-lactamase superfamily. RNA-metabolizing metallo-beta-lactamase-like family. INTS11 subfamily.</text>
</comment>
<accession>A0A8J6CGV1</accession>
<feature type="compositionally biased region" description="Low complexity" evidence="5">
    <location>
        <begin position="594"/>
        <end position="612"/>
    </location>
</feature>